<dbReference type="Gene3D" id="1.10.20.10">
    <property type="entry name" value="Histone, subunit A"/>
    <property type="match status" value="1"/>
</dbReference>
<dbReference type="eggNOG" id="KOG3219">
    <property type="taxonomic scope" value="Eukaryota"/>
</dbReference>
<dbReference type="GO" id="GO:0005669">
    <property type="term" value="C:transcription factor TFIID complex"/>
    <property type="evidence" value="ECO:0007669"/>
    <property type="project" value="InterPro"/>
</dbReference>
<dbReference type="STRING" id="747525.W4JUR4"/>
<comment type="similarity">
    <text evidence="2">Belongs to the TAF11 family.</text>
</comment>
<dbReference type="GeneID" id="20678230"/>
<evidence type="ECO:0000256" key="2">
    <source>
        <dbReference type="ARBA" id="ARBA00009788"/>
    </source>
</evidence>
<dbReference type="FunFam" id="1.10.20.10:FF:000061">
    <property type="entry name" value="TFIID subunit"/>
    <property type="match status" value="1"/>
</dbReference>
<dbReference type="InterPro" id="IPR009072">
    <property type="entry name" value="Histone-fold"/>
</dbReference>
<evidence type="ECO:0000313" key="8">
    <source>
        <dbReference type="EMBL" id="ETW76641.1"/>
    </source>
</evidence>
<dbReference type="AlphaFoldDB" id="W4JUR4"/>
<feature type="domain" description="TAFII28-like protein" evidence="7">
    <location>
        <begin position="1"/>
        <end position="83"/>
    </location>
</feature>
<organism evidence="8 9">
    <name type="scientific">Heterobasidion irregulare (strain TC 32-1)</name>
    <dbReference type="NCBI Taxonomy" id="747525"/>
    <lineage>
        <taxon>Eukaryota</taxon>
        <taxon>Fungi</taxon>
        <taxon>Dikarya</taxon>
        <taxon>Basidiomycota</taxon>
        <taxon>Agaricomycotina</taxon>
        <taxon>Agaricomycetes</taxon>
        <taxon>Russulales</taxon>
        <taxon>Bondarzewiaceae</taxon>
        <taxon>Heterobasidion</taxon>
        <taxon>Heterobasidion annosum species complex</taxon>
    </lineage>
</organism>
<reference evidence="8 9" key="1">
    <citation type="journal article" date="2012" name="New Phytol.">
        <title>Insight into trade-off between wood decay and parasitism from the genome of a fungal forest pathogen.</title>
        <authorList>
            <person name="Olson A."/>
            <person name="Aerts A."/>
            <person name="Asiegbu F."/>
            <person name="Belbahri L."/>
            <person name="Bouzid O."/>
            <person name="Broberg A."/>
            <person name="Canback B."/>
            <person name="Coutinho P.M."/>
            <person name="Cullen D."/>
            <person name="Dalman K."/>
            <person name="Deflorio G."/>
            <person name="van Diepen L.T."/>
            <person name="Dunand C."/>
            <person name="Duplessis S."/>
            <person name="Durling M."/>
            <person name="Gonthier P."/>
            <person name="Grimwood J."/>
            <person name="Fossdal C.G."/>
            <person name="Hansson D."/>
            <person name="Henrissat B."/>
            <person name="Hietala A."/>
            <person name="Himmelstrand K."/>
            <person name="Hoffmeister D."/>
            <person name="Hogberg N."/>
            <person name="James T.Y."/>
            <person name="Karlsson M."/>
            <person name="Kohler A."/>
            <person name="Kues U."/>
            <person name="Lee Y.H."/>
            <person name="Lin Y.C."/>
            <person name="Lind M."/>
            <person name="Lindquist E."/>
            <person name="Lombard V."/>
            <person name="Lucas S."/>
            <person name="Lunden K."/>
            <person name="Morin E."/>
            <person name="Murat C."/>
            <person name="Park J."/>
            <person name="Raffaello T."/>
            <person name="Rouze P."/>
            <person name="Salamov A."/>
            <person name="Schmutz J."/>
            <person name="Solheim H."/>
            <person name="Stahlberg J."/>
            <person name="Velez H."/>
            <person name="de Vries R.P."/>
            <person name="Wiebenga A."/>
            <person name="Woodward S."/>
            <person name="Yakovlev I."/>
            <person name="Garbelotto M."/>
            <person name="Martin F."/>
            <person name="Grigoriev I.V."/>
            <person name="Stenlid J."/>
        </authorList>
    </citation>
    <scope>NUCLEOTIDE SEQUENCE [LARGE SCALE GENOMIC DNA]</scope>
    <source>
        <strain evidence="8 9">TC 32-1</strain>
    </source>
</reference>
<dbReference type="GO" id="GO:0046982">
    <property type="term" value="F:protein heterodimerization activity"/>
    <property type="evidence" value="ECO:0007669"/>
    <property type="project" value="InterPro"/>
</dbReference>
<accession>W4JUR4</accession>
<keyword evidence="4" id="KW-0804">Transcription</keyword>
<evidence type="ECO:0000256" key="4">
    <source>
        <dbReference type="ARBA" id="ARBA00023163"/>
    </source>
</evidence>
<dbReference type="InterPro" id="IPR045127">
    <property type="entry name" value="TAF11-like"/>
</dbReference>
<evidence type="ECO:0000256" key="5">
    <source>
        <dbReference type="ARBA" id="ARBA00023242"/>
    </source>
</evidence>
<dbReference type="HOGENOM" id="CLU_088696_2_2_1"/>
<dbReference type="GO" id="GO:0016251">
    <property type="term" value="F:RNA polymerase II general transcription initiation factor activity"/>
    <property type="evidence" value="ECO:0007669"/>
    <property type="project" value="TreeGrafter"/>
</dbReference>
<evidence type="ECO:0000313" key="9">
    <source>
        <dbReference type="Proteomes" id="UP000030671"/>
    </source>
</evidence>
<dbReference type="SUPFAM" id="SSF47113">
    <property type="entry name" value="Histone-fold"/>
    <property type="match status" value="1"/>
</dbReference>
<dbReference type="PANTHER" id="PTHR13218">
    <property type="entry name" value="TRANSCRIPTION INITIATION FACTOR TFIID SUBUNIT 11-RELATED"/>
    <property type="match status" value="1"/>
</dbReference>
<dbReference type="KEGG" id="hir:HETIRDRAFT_52848"/>
<dbReference type="PANTHER" id="PTHR13218:SF8">
    <property type="entry name" value="TRANSCRIPTION INITIATION FACTOR TFIID SUBUNIT 11"/>
    <property type="match status" value="1"/>
</dbReference>
<keyword evidence="9" id="KW-1185">Reference proteome</keyword>
<evidence type="ECO:0000256" key="3">
    <source>
        <dbReference type="ARBA" id="ARBA00023015"/>
    </source>
</evidence>
<name>W4JUR4_HETIT</name>
<keyword evidence="5" id="KW-0539">Nucleus</keyword>
<proteinExistence type="inferred from homology"/>
<dbReference type="EMBL" id="KI925464">
    <property type="protein sequence ID" value="ETW76641.1"/>
    <property type="molecule type" value="Genomic_DNA"/>
</dbReference>
<dbReference type="Pfam" id="PF04719">
    <property type="entry name" value="TAFII28"/>
    <property type="match status" value="1"/>
</dbReference>
<dbReference type="GO" id="GO:0051123">
    <property type="term" value="P:RNA polymerase II preinitiation complex assembly"/>
    <property type="evidence" value="ECO:0007669"/>
    <property type="project" value="InterPro"/>
</dbReference>
<dbReference type="OrthoDB" id="28335at2759"/>
<dbReference type="InterPro" id="IPR006809">
    <property type="entry name" value="TAFII28_dom"/>
</dbReference>
<dbReference type="RefSeq" id="XP_009551156.1">
    <property type="nucleotide sequence ID" value="XM_009552861.1"/>
</dbReference>
<evidence type="ECO:0000256" key="1">
    <source>
        <dbReference type="ARBA" id="ARBA00004123"/>
    </source>
</evidence>
<comment type="subcellular location">
    <subcellularLocation>
        <location evidence="1">Nucleus</location>
    </subcellularLocation>
</comment>
<evidence type="ECO:0000256" key="6">
    <source>
        <dbReference type="ARBA" id="ARBA00072882"/>
    </source>
</evidence>
<gene>
    <name evidence="8" type="ORF">HETIRDRAFT_52848</name>
</gene>
<sequence>MENFTPEQYERFEAYRRHALPKQGVRKVIQQTLGQQVSQPVAQVVAGFAKVFVGEMVEKARAVQARRGDTGPLSPDHLREAYRMYQEETGRVGAARPLRSKRLFLR</sequence>
<dbReference type="Proteomes" id="UP000030671">
    <property type="component" value="Unassembled WGS sequence"/>
</dbReference>
<protein>
    <recommendedName>
        <fullName evidence="6">Transcription initiation factor TFIID subunit 11</fullName>
    </recommendedName>
</protein>
<dbReference type="CDD" id="cd08048">
    <property type="entry name" value="HFD_TAF11"/>
    <property type="match status" value="1"/>
</dbReference>
<evidence type="ECO:0000259" key="7">
    <source>
        <dbReference type="Pfam" id="PF04719"/>
    </source>
</evidence>
<dbReference type="InParanoid" id="W4JUR4"/>
<keyword evidence="3" id="KW-0805">Transcription regulation</keyword>